<evidence type="ECO:0000256" key="1">
    <source>
        <dbReference type="SAM" id="MobiDB-lite"/>
    </source>
</evidence>
<dbReference type="Proteomes" id="UP000296049">
    <property type="component" value="Unassembled WGS sequence"/>
</dbReference>
<name>R0JSQ1_ANAPL</name>
<sequence length="481" mass="53976">MNNTKQKQIWSPRKGQQGRQISNENCYPTLTSSSAEARGGGADLASQTCEMLSAVLATYFPAVMPNYYNPRLMHFWYDHWLLLVPQHQLLQCCRIRAPYSGDLKVLSGPRDFLRQCSACMLCPEYDLDQTSEEQVYVTLGVVKELLCLALELVKASYLINQHHRSDLFPHGTWQNQQNLKPKFSTDKAPPADPSTHETDFFEPTATFTSNKAMRFLNASSLLVNMRELSQKKPGLEDEQQCQVGDESSMPVDPLVLLCAPFHRIHKKLGEVSEDCEYLRKMKLQNEDLECRIPIAEPQTRLSHGLPNGCKLGTVTYRLLDAGQGELQLLSLFMETGKVRRLVKQTGTEENSLLSLMKMNLCYNCMNVGRIFSTIPRVIMLGVKLKHQLEPADTAEQMLELLLAQPYCCPVALCLCAFSGSQHISCGCKGKTLYKVKGDCWEVYPLCTPACAQLLQGDASLAGCRRSEEEPGPSTTPSSMMW</sequence>
<organism evidence="2 3">
    <name type="scientific">Anas platyrhynchos</name>
    <name type="common">Mallard</name>
    <name type="synonym">Anas boschas</name>
    <dbReference type="NCBI Taxonomy" id="8839"/>
    <lineage>
        <taxon>Eukaryota</taxon>
        <taxon>Metazoa</taxon>
        <taxon>Chordata</taxon>
        <taxon>Craniata</taxon>
        <taxon>Vertebrata</taxon>
        <taxon>Euteleostomi</taxon>
        <taxon>Archelosauria</taxon>
        <taxon>Archosauria</taxon>
        <taxon>Dinosauria</taxon>
        <taxon>Saurischia</taxon>
        <taxon>Theropoda</taxon>
        <taxon>Coelurosauria</taxon>
        <taxon>Aves</taxon>
        <taxon>Neognathae</taxon>
        <taxon>Galloanserae</taxon>
        <taxon>Anseriformes</taxon>
        <taxon>Anatidae</taxon>
        <taxon>Anatinae</taxon>
        <taxon>Anas</taxon>
    </lineage>
</organism>
<evidence type="ECO:0000313" key="3">
    <source>
        <dbReference type="Proteomes" id="UP000296049"/>
    </source>
</evidence>
<keyword evidence="3" id="KW-1185">Reference proteome</keyword>
<gene>
    <name evidence="2" type="ORF">Anapl_00744</name>
</gene>
<dbReference type="EMBL" id="KB743197">
    <property type="protein sequence ID" value="EOB00446.1"/>
    <property type="molecule type" value="Genomic_DNA"/>
</dbReference>
<accession>R0JSQ1</accession>
<reference evidence="3" key="1">
    <citation type="journal article" date="2013" name="Nat. Genet.">
        <title>The duck genome and transcriptome provide insight into an avian influenza virus reservoir species.</title>
        <authorList>
            <person name="Huang Y."/>
            <person name="Li Y."/>
            <person name="Burt D.W."/>
            <person name="Chen H."/>
            <person name="Zhang Y."/>
            <person name="Qian W."/>
            <person name="Kim H."/>
            <person name="Gan S."/>
            <person name="Zhao Y."/>
            <person name="Li J."/>
            <person name="Yi K."/>
            <person name="Feng H."/>
            <person name="Zhu P."/>
            <person name="Li B."/>
            <person name="Liu Q."/>
            <person name="Fairley S."/>
            <person name="Magor K.E."/>
            <person name="Du Z."/>
            <person name="Hu X."/>
            <person name="Goodman L."/>
            <person name="Tafer H."/>
            <person name="Vignal A."/>
            <person name="Lee T."/>
            <person name="Kim K.W."/>
            <person name="Sheng Z."/>
            <person name="An Y."/>
            <person name="Searle S."/>
            <person name="Herrero J."/>
            <person name="Groenen M.A."/>
            <person name="Crooijmans R.P."/>
            <person name="Faraut T."/>
            <person name="Cai Q."/>
            <person name="Webster R.G."/>
            <person name="Aldridge J.R."/>
            <person name="Warren W.C."/>
            <person name="Bartschat S."/>
            <person name="Kehr S."/>
            <person name="Marz M."/>
            <person name="Stadler P.F."/>
            <person name="Smith J."/>
            <person name="Kraus R.H."/>
            <person name="Zhao Y."/>
            <person name="Ren L."/>
            <person name="Fei J."/>
            <person name="Morisson M."/>
            <person name="Kaiser P."/>
            <person name="Griffin D.K."/>
            <person name="Rao M."/>
            <person name="Pitel F."/>
            <person name="Wang J."/>
            <person name="Li N."/>
        </authorList>
    </citation>
    <scope>NUCLEOTIDE SEQUENCE [LARGE SCALE GENOMIC DNA]</scope>
</reference>
<proteinExistence type="predicted"/>
<dbReference type="AlphaFoldDB" id="R0JSQ1"/>
<protein>
    <submittedName>
        <fullName evidence="2">Uncharacterized protein</fullName>
    </submittedName>
</protein>
<evidence type="ECO:0000313" key="2">
    <source>
        <dbReference type="EMBL" id="EOB00446.1"/>
    </source>
</evidence>
<feature type="region of interest" description="Disordered" evidence="1">
    <location>
        <begin position="1"/>
        <end position="23"/>
    </location>
</feature>